<evidence type="ECO:0000313" key="3">
    <source>
        <dbReference type="Proteomes" id="UP001174694"/>
    </source>
</evidence>
<evidence type="ECO:0000313" key="2">
    <source>
        <dbReference type="EMBL" id="KAJ9156033.1"/>
    </source>
</evidence>
<dbReference type="Proteomes" id="UP001174694">
    <property type="component" value="Unassembled WGS sequence"/>
</dbReference>
<keyword evidence="3" id="KW-1185">Reference proteome</keyword>
<gene>
    <name evidence="2" type="ORF">NKR23_g1149</name>
</gene>
<proteinExistence type="predicted"/>
<dbReference type="EMBL" id="JANBVO010000002">
    <property type="protein sequence ID" value="KAJ9156033.1"/>
    <property type="molecule type" value="Genomic_DNA"/>
</dbReference>
<protein>
    <submittedName>
        <fullName evidence="2">Uncharacterized protein</fullName>
    </submittedName>
</protein>
<keyword evidence="1" id="KW-0732">Signal</keyword>
<feature type="chain" id="PRO_5041309804" evidence="1">
    <location>
        <begin position="20"/>
        <end position="264"/>
    </location>
</feature>
<comment type="caution">
    <text evidence="2">The sequence shown here is derived from an EMBL/GenBank/DDBJ whole genome shotgun (WGS) entry which is preliminary data.</text>
</comment>
<dbReference type="AlphaFoldDB" id="A0AA38RPZ8"/>
<reference evidence="2" key="1">
    <citation type="submission" date="2022-07" db="EMBL/GenBank/DDBJ databases">
        <title>Fungi with potential for degradation of polypropylene.</title>
        <authorList>
            <person name="Gostincar C."/>
        </authorList>
    </citation>
    <scope>NUCLEOTIDE SEQUENCE</scope>
    <source>
        <strain evidence="2">EXF-13308</strain>
    </source>
</reference>
<evidence type="ECO:0000256" key="1">
    <source>
        <dbReference type="SAM" id="SignalP"/>
    </source>
</evidence>
<organism evidence="2 3">
    <name type="scientific">Pleurostoma richardsiae</name>
    <dbReference type="NCBI Taxonomy" id="41990"/>
    <lineage>
        <taxon>Eukaryota</taxon>
        <taxon>Fungi</taxon>
        <taxon>Dikarya</taxon>
        <taxon>Ascomycota</taxon>
        <taxon>Pezizomycotina</taxon>
        <taxon>Sordariomycetes</taxon>
        <taxon>Sordariomycetidae</taxon>
        <taxon>Calosphaeriales</taxon>
        <taxon>Pleurostomataceae</taxon>
        <taxon>Pleurostoma</taxon>
    </lineage>
</organism>
<sequence>MGGLFKLFLWHLLSYGLYAYDLSTPRRPLGPLGVTLDYSLATTWPTALSNTGPQVPRNWAWSSHLTFNQPVSQITDAQLWQIAFDAYNEMAPDLAQYQINPRNTPSAMAVLAWGNQLILASSQKGPTSFSYNYPSTPVLSSLQLCQTVWRDDGVMNSDKTHRTDGKCSEQMAAHLYFFSETTDLPLQSARVAAVTKPSRNADLRATDPCGDPQRDTWGCNLFVASENLRVLDRTIAPAAYDLTTVAGGVAVIDQIQLCSTIRRY</sequence>
<feature type="signal peptide" evidence="1">
    <location>
        <begin position="1"/>
        <end position="19"/>
    </location>
</feature>
<accession>A0AA38RPZ8</accession>
<name>A0AA38RPZ8_9PEZI</name>